<proteinExistence type="predicted"/>
<gene>
    <name evidence="2" type="ORF">PMACD_LOCUS4595</name>
</gene>
<protein>
    <submittedName>
        <fullName evidence="2">Uncharacterized protein</fullName>
    </submittedName>
</protein>
<evidence type="ECO:0000313" key="3">
    <source>
        <dbReference type="Proteomes" id="UP000663880"/>
    </source>
</evidence>
<feature type="transmembrane region" description="Helical" evidence="1">
    <location>
        <begin position="51"/>
        <end position="73"/>
    </location>
</feature>
<reference evidence="2" key="1">
    <citation type="submission" date="2021-02" db="EMBL/GenBank/DDBJ databases">
        <authorList>
            <person name="Steward A R."/>
        </authorList>
    </citation>
    <scope>NUCLEOTIDE SEQUENCE</scope>
</reference>
<dbReference type="EMBL" id="CAJOBZ010000008">
    <property type="protein sequence ID" value="CAF4820911.1"/>
    <property type="molecule type" value="Genomic_DNA"/>
</dbReference>
<name>A0A821QAY6_9NEOP</name>
<keyword evidence="3" id="KW-1185">Reference proteome</keyword>
<accession>A0A821QAY6</accession>
<evidence type="ECO:0000313" key="2">
    <source>
        <dbReference type="EMBL" id="CAF4820911.1"/>
    </source>
</evidence>
<dbReference type="AlphaFoldDB" id="A0A821QAY6"/>
<evidence type="ECO:0000256" key="1">
    <source>
        <dbReference type="SAM" id="Phobius"/>
    </source>
</evidence>
<organism evidence="2 3">
    <name type="scientific">Pieris macdunnoughi</name>
    <dbReference type="NCBI Taxonomy" id="345717"/>
    <lineage>
        <taxon>Eukaryota</taxon>
        <taxon>Metazoa</taxon>
        <taxon>Ecdysozoa</taxon>
        <taxon>Arthropoda</taxon>
        <taxon>Hexapoda</taxon>
        <taxon>Insecta</taxon>
        <taxon>Pterygota</taxon>
        <taxon>Neoptera</taxon>
        <taxon>Endopterygota</taxon>
        <taxon>Lepidoptera</taxon>
        <taxon>Glossata</taxon>
        <taxon>Ditrysia</taxon>
        <taxon>Papilionoidea</taxon>
        <taxon>Pieridae</taxon>
        <taxon>Pierinae</taxon>
        <taxon>Pieris</taxon>
    </lineage>
</organism>
<comment type="caution">
    <text evidence="2">The sequence shown here is derived from an EMBL/GenBank/DDBJ whole genome shotgun (WGS) entry which is preliminary data.</text>
</comment>
<keyword evidence="1" id="KW-0812">Transmembrane</keyword>
<keyword evidence="1" id="KW-0472">Membrane</keyword>
<dbReference type="Proteomes" id="UP000663880">
    <property type="component" value="Unassembled WGS sequence"/>
</dbReference>
<sequence length="140" mass="16062">MHLPQQPINTHVVIEGVIRRIYFPCPDRANKEHVNENHQTPFAHCRWMSDAIILALFICAASLVTAEIVWHYFANWPTVAVGRGRGIRYGLEPPSHHFATFSSHQNIVEVQPHLSGDGGVREVRKRNIYMYTCYLSKTIL</sequence>
<keyword evidence="1" id="KW-1133">Transmembrane helix</keyword>